<dbReference type="InterPro" id="IPR050639">
    <property type="entry name" value="SSR_resolvase"/>
</dbReference>
<accession>A0ABU8SN83</accession>
<proteinExistence type="inferred from homology"/>
<dbReference type="CDD" id="cd03768">
    <property type="entry name" value="SR_ResInv"/>
    <property type="match status" value="1"/>
</dbReference>
<reference evidence="7 9" key="1">
    <citation type="submission" date="2023-10" db="EMBL/GenBank/DDBJ databases">
        <title>Nicoliella lavandulae sp. nov. isolated from Lavandula angustifolia flowers.</title>
        <authorList>
            <person name="Alcantara C."/>
            <person name="Zuniga M."/>
            <person name="Landete J.M."/>
            <person name="Monedero V."/>
        </authorList>
    </citation>
    <scope>NUCLEOTIDE SEQUENCE [LARGE SCALE GENOMIC DNA]</scope>
    <source>
        <strain evidence="7 9">Es01</strain>
    </source>
</reference>
<feature type="domain" description="Resolvase/invertase-type recombinase catalytic" evidence="6">
    <location>
        <begin position="2"/>
        <end position="141"/>
    </location>
</feature>
<dbReference type="SMART" id="SM00857">
    <property type="entry name" value="Resolvase"/>
    <property type="match status" value="1"/>
</dbReference>
<dbReference type="PANTHER" id="PTHR30461:SF26">
    <property type="entry name" value="RESOLVASE HOMOLOG YNEB"/>
    <property type="match status" value="1"/>
</dbReference>
<evidence type="ECO:0000313" key="9">
    <source>
        <dbReference type="Proteomes" id="UP001370590"/>
    </source>
</evidence>
<keyword evidence="4" id="KW-0233">DNA recombination</keyword>
<evidence type="ECO:0000256" key="1">
    <source>
        <dbReference type="ARBA" id="ARBA00009913"/>
    </source>
</evidence>
<evidence type="ECO:0000256" key="4">
    <source>
        <dbReference type="ARBA" id="ARBA00023172"/>
    </source>
</evidence>
<keyword evidence="9" id="KW-1185">Reference proteome</keyword>
<evidence type="ECO:0000313" key="8">
    <source>
        <dbReference type="EMBL" id="MEJ6401251.1"/>
    </source>
</evidence>
<dbReference type="InterPro" id="IPR006118">
    <property type="entry name" value="Recombinase_CS"/>
</dbReference>
<dbReference type="RefSeq" id="WP_339961074.1">
    <property type="nucleotide sequence ID" value="NZ_JAWMWH010000004.1"/>
</dbReference>
<feature type="active site" description="O-(5'-phospho-DNA)-serine intermediate" evidence="5">
    <location>
        <position position="10"/>
    </location>
</feature>
<gene>
    <name evidence="7" type="ORF">R4146_08775</name>
    <name evidence="8" type="ORF">R4146_08890</name>
</gene>
<keyword evidence="3" id="KW-0238">DNA-binding</keyword>
<sequence>MALIFYARVSSKDQNLARQKQRAIDVSADKIFTDKISGKNMERPGLQALLDYVRDGDVVEVVTLDRLSRNYDDIRDIVERLKRKGVKMISDDLPQTNSGNDLVDKFMLDMMINLMSFVAENERSKIRERQRQGIAEAKKRGVYKGRPFKFMPDSKDREGRLVYLNVKRAYQSNNYKSKAQLARDNGLSRQQLYRILKRIDDEN</sequence>
<evidence type="ECO:0000256" key="2">
    <source>
        <dbReference type="ARBA" id="ARBA00022908"/>
    </source>
</evidence>
<organism evidence="7 9">
    <name type="scientific">Nicoliella lavandulae</name>
    <dbReference type="NCBI Taxonomy" id="3082954"/>
    <lineage>
        <taxon>Bacteria</taxon>
        <taxon>Bacillati</taxon>
        <taxon>Bacillota</taxon>
        <taxon>Bacilli</taxon>
        <taxon>Lactobacillales</taxon>
        <taxon>Lactobacillaceae</taxon>
        <taxon>Nicoliella</taxon>
    </lineage>
</organism>
<dbReference type="EMBL" id="JAWMWH010000004">
    <property type="protein sequence ID" value="MEJ6401229.1"/>
    <property type="molecule type" value="Genomic_DNA"/>
</dbReference>
<evidence type="ECO:0000256" key="5">
    <source>
        <dbReference type="PROSITE-ProRule" id="PRU10137"/>
    </source>
</evidence>
<dbReference type="SUPFAM" id="SSF53041">
    <property type="entry name" value="Resolvase-like"/>
    <property type="match status" value="1"/>
</dbReference>
<dbReference type="Gene3D" id="1.10.10.60">
    <property type="entry name" value="Homeodomain-like"/>
    <property type="match status" value="1"/>
</dbReference>
<evidence type="ECO:0000313" key="7">
    <source>
        <dbReference type="EMBL" id="MEJ6401229.1"/>
    </source>
</evidence>
<keyword evidence="2" id="KW-0229">DNA integration</keyword>
<name>A0ABU8SN83_9LACO</name>
<dbReference type="Gene3D" id="3.40.50.1390">
    <property type="entry name" value="Resolvase, N-terminal catalytic domain"/>
    <property type="match status" value="1"/>
</dbReference>
<protein>
    <submittedName>
        <fullName evidence="7">Recombinase family protein</fullName>
    </submittedName>
</protein>
<dbReference type="InterPro" id="IPR036162">
    <property type="entry name" value="Resolvase-like_N_sf"/>
</dbReference>
<dbReference type="InterPro" id="IPR006119">
    <property type="entry name" value="Resolv_N"/>
</dbReference>
<evidence type="ECO:0000256" key="3">
    <source>
        <dbReference type="ARBA" id="ARBA00023125"/>
    </source>
</evidence>
<dbReference type="PROSITE" id="PS00397">
    <property type="entry name" value="RECOMBINASES_1"/>
    <property type="match status" value="1"/>
</dbReference>
<dbReference type="PANTHER" id="PTHR30461">
    <property type="entry name" value="DNA-INVERTASE FROM LAMBDOID PROPHAGE"/>
    <property type="match status" value="1"/>
</dbReference>
<dbReference type="Proteomes" id="UP001370590">
    <property type="component" value="Unassembled WGS sequence"/>
</dbReference>
<dbReference type="PROSITE" id="PS51736">
    <property type="entry name" value="RECOMBINASES_3"/>
    <property type="match status" value="1"/>
</dbReference>
<comment type="caution">
    <text evidence="7">The sequence shown here is derived from an EMBL/GenBank/DDBJ whole genome shotgun (WGS) entry which is preliminary data.</text>
</comment>
<dbReference type="EMBL" id="JAWMWH010000004">
    <property type="protein sequence ID" value="MEJ6401251.1"/>
    <property type="molecule type" value="Genomic_DNA"/>
</dbReference>
<dbReference type="Pfam" id="PF00239">
    <property type="entry name" value="Resolvase"/>
    <property type="match status" value="1"/>
</dbReference>
<comment type="similarity">
    <text evidence="1">Belongs to the site-specific recombinase resolvase family.</text>
</comment>
<evidence type="ECO:0000259" key="6">
    <source>
        <dbReference type="PROSITE" id="PS51736"/>
    </source>
</evidence>